<dbReference type="PATRIC" id="fig|483937.3.peg.6099"/>
<protein>
    <submittedName>
        <fullName evidence="1">Uncharacterized protein</fullName>
    </submittedName>
</protein>
<keyword evidence="2" id="KW-1185">Reference proteome</keyword>
<organism evidence="1 2">
    <name type="scientific">Paenibacillus riograndensis</name>
    <dbReference type="NCBI Taxonomy" id="483937"/>
    <lineage>
        <taxon>Bacteria</taxon>
        <taxon>Bacillati</taxon>
        <taxon>Bacillota</taxon>
        <taxon>Bacilli</taxon>
        <taxon>Bacillales</taxon>
        <taxon>Paenibacillaceae</taxon>
        <taxon>Paenibacillus</taxon>
        <taxon>Paenibacillus sonchi group</taxon>
    </lineage>
</organism>
<comment type="caution">
    <text evidence="1">The sequence shown here is derived from an EMBL/GenBank/DDBJ whole genome shotgun (WGS) entry which is preliminary data.</text>
</comment>
<sequence>MQSLLQYFGILSAASVEKDKDEASVTAESSELELSEETFCDIGFLLSMINLNIWVKDRSK</sequence>
<dbReference type="EMBL" id="LIRB01000082">
    <property type="protein sequence ID" value="KWX81012.1"/>
    <property type="molecule type" value="Genomic_DNA"/>
</dbReference>
<reference evidence="1 2" key="1">
    <citation type="submission" date="2015-08" db="EMBL/GenBank/DDBJ databases">
        <title>Genomes of Paenibacillus riograndensis.</title>
        <authorList>
            <person name="Sant'Anna F.H."/>
            <person name="Souza R."/>
            <person name="Ambrosini A."/>
            <person name="Bach E."/>
            <person name="Fernandes G."/>
            <person name="Balsanelli E."/>
            <person name="Baura V.A."/>
            <person name="Pedrosa F.O."/>
            <person name="Souza E.M."/>
            <person name="Passaglia L."/>
        </authorList>
    </citation>
    <scope>NUCLEOTIDE SEQUENCE [LARGE SCALE GENOMIC DNA]</scope>
    <source>
        <strain evidence="1 2">CAS34</strain>
    </source>
</reference>
<name>A0A132UBV0_9BACL</name>
<dbReference type="RefSeq" id="WP_060819104.1">
    <property type="nucleotide sequence ID" value="NZ_LIRB01000082.1"/>
</dbReference>
<evidence type="ECO:0000313" key="1">
    <source>
        <dbReference type="EMBL" id="KWX81012.1"/>
    </source>
</evidence>
<dbReference type="Proteomes" id="UP000070475">
    <property type="component" value="Unassembled WGS sequence"/>
</dbReference>
<accession>A0A132UBV0</accession>
<proteinExistence type="predicted"/>
<gene>
    <name evidence="1" type="ORF">AMQ84_01395</name>
</gene>
<dbReference type="AlphaFoldDB" id="A0A132UBV0"/>
<evidence type="ECO:0000313" key="2">
    <source>
        <dbReference type="Proteomes" id="UP000070475"/>
    </source>
</evidence>